<reference evidence="1" key="2">
    <citation type="journal article" date="2015" name="Fish Shellfish Immunol.">
        <title>Early steps in the European eel (Anguilla anguilla)-Vibrio vulnificus interaction in the gills: Role of the RtxA13 toxin.</title>
        <authorList>
            <person name="Callol A."/>
            <person name="Pajuelo D."/>
            <person name="Ebbesson L."/>
            <person name="Teles M."/>
            <person name="MacKenzie S."/>
            <person name="Amaro C."/>
        </authorList>
    </citation>
    <scope>NUCLEOTIDE SEQUENCE</scope>
</reference>
<sequence>METVRVLKSLKLKSRTKRIVD</sequence>
<name>A0A0E9QAW8_ANGAN</name>
<accession>A0A0E9QAW8</accession>
<protein>
    <submittedName>
        <fullName evidence="1">Uncharacterized protein</fullName>
    </submittedName>
</protein>
<reference evidence="1" key="1">
    <citation type="submission" date="2014-11" db="EMBL/GenBank/DDBJ databases">
        <authorList>
            <person name="Amaro Gonzalez C."/>
        </authorList>
    </citation>
    <scope>NUCLEOTIDE SEQUENCE</scope>
</reference>
<evidence type="ECO:0000313" key="1">
    <source>
        <dbReference type="EMBL" id="JAH13228.1"/>
    </source>
</evidence>
<dbReference type="EMBL" id="GBXM01095349">
    <property type="protein sequence ID" value="JAH13228.1"/>
    <property type="molecule type" value="Transcribed_RNA"/>
</dbReference>
<organism evidence="1">
    <name type="scientific">Anguilla anguilla</name>
    <name type="common">European freshwater eel</name>
    <name type="synonym">Muraena anguilla</name>
    <dbReference type="NCBI Taxonomy" id="7936"/>
    <lineage>
        <taxon>Eukaryota</taxon>
        <taxon>Metazoa</taxon>
        <taxon>Chordata</taxon>
        <taxon>Craniata</taxon>
        <taxon>Vertebrata</taxon>
        <taxon>Euteleostomi</taxon>
        <taxon>Actinopterygii</taxon>
        <taxon>Neopterygii</taxon>
        <taxon>Teleostei</taxon>
        <taxon>Anguilliformes</taxon>
        <taxon>Anguillidae</taxon>
        <taxon>Anguilla</taxon>
    </lineage>
</organism>
<proteinExistence type="predicted"/>
<dbReference type="AlphaFoldDB" id="A0A0E9QAW8"/>